<dbReference type="EMBL" id="LSSM01006761">
    <property type="protein sequence ID" value="OMJ10120.1"/>
    <property type="molecule type" value="Genomic_DNA"/>
</dbReference>
<evidence type="ECO:0000256" key="1">
    <source>
        <dbReference type="SAM" id="MobiDB-lite"/>
    </source>
</evidence>
<accession>A0A1R1X697</accession>
<protein>
    <submittedName>
        <fullName evidence="2">Uncharacterized protein</fullName>
    </submittedName>
</protein>
<gene>
    <name evidence="2" type="ORF">AYI69_g10376</name>
    <name evidence="3" type="ORF">AYI69_g363</name>
</gene>
<evidence type="ECO:0000313" key="3">
    <source>
        <dbReference type="EMBL" id="OMJ30103.1"/>
    </source>
</evidence>
<dbReference type="Proteomes" id="UP000187429">
    <property type="component" value="Unassembled WGS sequence"/>
</dbReference>
<reference evidence="2" key="2">
    <citation type="submission" date="2017-01" db="EMBL/GenBank/DDBJ databases">
        <authorList>
            <person name="Mah S.A."/>
            <person name="Swanson W.J."/>
            <person name="Moy G.W."/>
            <person name="Vacquier V.D."/>
        </authorList>
    </citation>
    <scope>NUCLEOTIDE SEQUENCE [LARGE SCALE GENOMIC DNA]</scope>
    <source>
        <strain evidence="2">ID-206-W2</strain>
    </source>
</reference>
<proteinExistence type="predicted"/>
<dbReference type="AlphaFoldDB" id="A0A1R1X697"/>
<organism evidence="2 4">
    <name type="scientific">Smittium culicis</name>
    <dbReference type="NCBI Taxonomy" id="133412"/>
    <lineage>
        <taxon>Eukaryota</taxon>
        <taxon>Fungi</taxon>
        <taxon>Fungi incertae sedis</taxon>
        <taxon>Zoopagomycota</taxon>
        <taxon>Kickxellomycotina</taxon>
        <taxon>Harpellomycetes</taxon>
        <taxon>Harpellales</taxon>
        <taxon>Legeriomycetaceae</taxon>
        <taxon>Smittium</taxon>
    </lineage>
</organism>
<dbReference type="Gene3D" id="2.60.120.620">
    <property type="entry name" value="q2cbj1_9rhob like domain"/>
    <property type="match status" value="1"/>
</dbReference>
<dbReference type="EMBL" id="LSSM01000083">
    <property type="protein sequence ID" value="OMJ30103.1"/>
    <property type="molecule type" value="Genomic_DNA"/>
</dbReference>
<dbReference type="SUPFAM" id="SSF51197">
    <property type="entry name" value="Clavaminate synthase-like"/>
    <property type="match status" value="1"/>
</dbReference>
<feature type="region of interest" description="Disordered" evidence="1">
    <location>
        <begin position="1"/>
        <end position="20"/>
    </location>
</feature>
<sequence>MNNEVAVTLNDQKTNNDNSIHGNQFDKSNISCENIYTAIIDAGSVVFLSSNVPHCSCENESSSFRFCYMPQFSRSPILKSTQNGLNNLDPDNLVAFAVEY</sequence>
<keyword evidence="4" id="KW-1185">Reference proteome</keyword>
<evidence type="ECO:0000313" key="2">
    <source>
        <dbReference type="EMBL" id="OMJ10120.1"/>
    </source>
</evidence>
<comment type="caution">
    <text evidence="2">The sequence shown here is derived from an EMBL/GenBank/DDBJ whole genome shotgun (WGS) entry which is preliminary data.</text>
</comment>
<dbReference type="OrthoDB" id="445007at2759"/>
<evidence type="ECO:0000313" key="4">
    <source>
        <dbReference type="Proteomes" id="UP000187429"/>
    </source>
</evidence>
<reference evidence="4" key="1">
    <citation type="submission" date="2017-01" db="EMBL/GenBank/DDBJ databases">
        <authorList>
            <person name="Wang Y."/>
            <person name="White M."/>
            <person name="Kvist S."/>
            <person name="Moncalvo J.-M."/>
        </authorList>
    </citation>
    <scope>NUCLEOTIDE SEQUENCE [LARGE SCALE GENOMIC DNA]</scope>
    <source>
        <strain evidence="4">ID-206-W2</strain>
    </source>
</reference>
<name>A0A1R1X697_9FUNG</name>